<dbReference type="SFLD" id="SFLDG01082">
    <property type="entry name" value="B12-binding_domain_containing"/>
    <property type="match status" value="1"/>
</dbReference>
<comment type="similarity">
    <text evidence="2">Belongs to the anaerobic coproporphyrinogen-III oxidase family. HemW subfamily.</text>
</comment>
<evidence type="ECO:0000256" key="2">
    <source>
        <dbReference type="ARBA" id="ARBA00006100"/>
    </source>
</evidence>
<evidence type="ECO:0000259" key="11">
    <source>
        <dbReference type="PROSITE" id="PS51918"/>
    </source>
</evidence>
<keyword evidence="7 10" id="KW-0408">Iron</keyword>
<dbReference type="GO" id="GO:0004109">
    <property type="term" value="F:coproporphyrinogen oxidase activity"/>
    <property type="evidence" value="ECO:0007669"/>
    <property type="project" value="InterPro"/>
</dbReference>
<dbReference type="EMBL" id="CP066776">
    <property type="protein sequence ID" value="QQL43787.1"/>
    <property type="molecule type" value="Genomic_DNA"/>
</dbReference>
<evidence type="ECO:0000256" key="5">
    <source>
        <dbReference type="ARBA" id="ARBA00022691"/>
    </source>
</evidence>
<evidence type="ECO:0000256" key="3">
    <source>
        <dbReference type="ARBA" id="ARBA00017228"/>
    </source>
</evidence>
<evidence type="ECO:0000313" key="13">
    <source>
        <dbReference type="Proteomes" id="UP000475117"/>
    </source>
</evidence>
<dbReference type="Proteomes" id="UP000475117">
    <property type="component" value="Chromosome"/>
</dbReference>
<evidence type="ECO:0000256" key="6">
    <source>
        <dbReference type="ARBA" id="ARBA00022723"/>
    </source>
</evidence>
<dbReference type="GO" id="GO:0005737">
    <property type="term" value="C:cytoplasm"/>
    <property type="evidence" value="ECO:0007669"/>
    <property type="project" value="UniProtKB-SubCell"/>
</dbReference>
<evidence type="ECO:0000313" key="12">
    <source>
        <dbReference type="EMBL" id="QQL43787.1"/>
    </source>
</evidence>
<evidence type="ECO:0000256" key="4">
    <source>
        <dbReference type="ARBA" id="ARBA00022617"/>
    </source>
</evidence>
<comment type="cofactor">
    <cofactor evidence="1">
        <name>[4Fe-4S] cluster</name>
        <dbReference type="ChEBI" id="CHEBI:49883"/>
    </cofactor>
</comment>
<dbReference type="GO" id="GO:0006779">
    <property type="term" value="P:porphyrin-containing compound biosynthetic process"/>
    <property type="evidence" value="ECO:0007669"/>
    <property type="project" value="InterPro"/>
</dbReference>
<evidence type="ECO:0000256" key="7">
    <source>
        <dbReference type="ARBA" id="ARBA00023004"/>
    </source>
</evidence>
<sequence length="388" mass="43404">MPDIPHINPAPTAPVTTDASLQHLYVHIPFCHKICPYCSFYKHTPGNTDMAAFVEALATELETRASQFTLAPKTIYFGGGTPSLLSRTHLSRLFERMHDILDLSALQEWTFEANPRTFTPEKLQLMRDAGVSRVSLGVQSWRPEQLKVLGRDHSPDEARTAYEQLRAADFPTVNVDLMFAHPGQALEHWRDDLEQTIALAPDHISTYNLTYEEDTEFFDKFSKGEFHQDADDDAPFFELMVERLGAAGFDNYEISNHARPGHRSQHNAAYWAGADFLGIGPGAVSTIGRTRWTNLPDTAKFIESMQFRRAAETDIEPLSESAWIMERVALELRTDTGLALTRLSNLEGADQRVDAMLEAGHVTQKGQSLVLTRSGKLLADEVAAYLLG</sequence>
<dbReference type="KEGG" id="soa:G3M56_007705"/>
<feature type="domain" description="Radical SAM core" evidence="11">
    <location>
        <begin position="16"/>
        <end position="250"/>
    </location>
</feature>
<dbReference type="Pfam" id="PF04055">
    <property type="entry name" value="Radical_SAM"/>
    <property type="match status" value="1"/>
</dbReference>
<keyword evidence="10" id="KW-0963">Cytoplasm</keyword>
<dbReference type="InterPro" id="IPR034505">
    <property type="entry name" value="Coproporphyrinogen-III_oxidase"/>
</dbReference>
<dbReference type="SFLD" id="SFLDG01065">
    <property type="entry name" value="anaerobic_coproporphyrinogen-I"/>
    <property type="match status" value="1"/>
</dbReference>
<keyword evidence="8 10" id="KW-0411">Iron-sulfur</keyword>
<keyword evidence="9 10" id="KW-0143">Chaperone</keyword>
<keyword evidence="4 10" id="KW-0349">Heme</keyword>
<dbReference type="RefSeq" id="WP_164361741.1">
    <property type="nucleotide sequence ID" value="NZ_CP066776.1"/>
</dbReference>
<dbReference type="PANTHER" id="PTHR13932">
    <property type="entry name" value="COPROPORPHYRINIGEN III OXIDASE"/>
    <property type="match status" value="1"/>
</dbReference>
<comment type="subcellular location">
    <subcellularLocation>
        <location evidence="10">Cytoplasm</location>
    </subcellularLocation>
</comment>
<proteinExistence type="inferred from homology"/>
<dbReference type="GO" id="GO:0051539">
    <property type="term" value="F:4 iron, 4 sulfur cluster binding"/>
    <property type="evidence" value="ECO:0007669"/>
    <property type="project" value="UniProtKB-UniRule"/>
</dbReference>
<dbReference type="NCBIfam" id="TIGR00539">
    <property type="entry name" value="hemN_rel"/>
    <property type="match status" value="1"/>
</dbReference>
<dbReference type="AlphaFoldDB" id="A0A6B3L4Q2"/>
<keyword evidence="13" id="KW-1185">Reference proteome</keyword>
<dbReference type="SFLD" id="SFLDS00029">
    <property type="entry name" value="Radical_SAM"/>
    <property type="match status" value="1"/>
</dbReference>
<name>A0A6B3L4Q2_9BACT</name>
<accession>A0A6B3L4Q2</accession>
<evidence type="ECO:0000256" key="8">
    <source>
        <dbReference type="ARBA" id="ARBA00023014"/>
    </source>
</evidence>
<evidence type="ECO:0000256" key="1">
    <source>
        <dbReference type="ARBA" id="ARBA00001966"/>
    </source>
</evidence>
<dbReference type="SFLD" id="SFLDF00288">
    <property type="entry name" value="HemN-like__clustered_with_nucl"/>
    <property type="match status" value="1"/>
</dbReference>
<organism evidence="12 13">
    <name type="scientific">Sulfuriroseicoccus oceanibius</name>
    <dbReference type="NCBI Taxonomy" id="2707525"/>
    <lineage>
        <taxon>Bacteria</taxon>
        <taxon>Pseudomonadati</taxon>
        <taxon>Verrucomicrobiota</taxon>
        <taxon>Verrucomicrobiia</taxon>
        <taxon>Verrucomicrobiales</taxon>
        <taxon>Verrucomicrobiaceae</taxon>
        <taxon>Sulfuriroseicoccus</taxon>
    </lineage>
</organism>
<dbReference type="CDD" id="cd01335">
    <property type="entry name" value="Radical_SAM"/>
    <property type="match status" value="1"/>
</dbReference>
<keyword evidence="5 10" id="KW-0949">S-adenosyl-L-methionine</keyword>
<evidence type="ECO:0000256" key="9">
    <source>
        <dbReference type="ARBA" id="ARBA00023186"/>
    </source>
</evidence>
<dbReference type="InterPro" id="IPR058240">
    <property type="entry name" value="rSAM_sf"/>
</dbReference>
<dbReference type="InterPro" id="IPR006638">
    <property type="entry name" value="Elp3/MiaA/NifB-like_rSAM"/>
</dbReference>
<comment type="function">
    <text evidence="10">Probably acts as a heme chaperone, transferring heme to an unknown acceptor. Binds one molecule of heme per monomer, possibly covalently. Binds 1 [4Fe-4S] cluster. The cluster is coordinated with 3 cysteines and an exchangeable S-adenosyl-L-methionine.</text>
</comment>
<dbReference type="InterPro" id="IPR013785">
    <property type="entry name" value="Aldolase_TIM"/>
</dbReference>
<reference evidence="12 13" key="1">
    <citation type="submission" date="2020-12" db="EMBL/GenBank/DDBJ databases">
        <title>Sulforoseuscoccus oceanibium gen. nov., sp. nov., a representative of the phylum Verrucomicrobia with special cytoplasmic membrane, and proposal of Sulforoseuscoccusaceae fam. nov.</title>
        <authorList>
            <person name="Xi F."/>
        </authorList>
    </citation>
    <scope>NUCLEOTIDE SEQUENCE [LARGE SCALE GENOMIC DNA]</scope>
    <source>
        <strain evidence="12 13">T37</strain>
    </source>
</reference>
<keyword evidence="10" id="KW-0004">4Fe-4S</keyword>
<keyword evidence="6 10" id="KW-0479">Metal-binding</keyword>
<dbReference type="Gene3D" id="3.20.20.70">
    <property type="entry name" value="Aldolase class I"/>
    <property type="match status" value="1"/>
</dbReference>
<dbReference type="PANTHER" id="PTHR13932:SF5">
    <property type="entry name" value="RADICAL S-ADENOSYL METHIONINE DOMAIN-CONTAINING PROTEIN 1, MITOCHONDRIAL"/>
    <property type="match status" value="1"/>
</dbReference>
<dbReference type="SFLD" id="SFLDF00562">
    <property type="entry name" value="HemN-like__clustered_with_heat"/>
    <property type="match status" value="1"/>
</dbReference>
<dbReference type="SMART" id="SM00729">
    <property type="entry name" value="Elp3"/>
    <property type="match status" value="1"/>
</dbReference>
<dbReference type="GO" id="GO:0046872">
    <property type="term" value="F:metal ion binding"/>
    <property type="evidence" value="ECO:0007669"/>
    <property type="project" value="UniProtKB-UniRule"/>
</dbReference>
<dbReference type="InterPro" id="IPR007197">
    <property type="entry name" value="rSAM"/>
</dbReference>
<gene>
    <name evidence="12" type="primary">hemW</name>
    <name evidence="12" type="ORF">G3M56_007705</name>
</gene>
<protein>
    <recommendedName>
        <fullName evidence="3 10">Heme chaperone HemW</fullName>
    </recommendedName>
</protein>
<dbReference type="InterPro" id="IPR004559">
    <property type="entry name" value="HemW-like"/>
</dbReference>
<dbReference type="PROSITE" id="PS51918">
    <property type="entry name" value="RADICAL_SAM"/>
    <property type="match status" value="1"/>
</dbReference>
<evidence type="ECO:0000256" key="10">
    <source>
        <dbReference type="RuleBase" id="RU364116"/>
    </source>
</evidence>
<dbReference type="SUPFAM" id="SSF102114">
    <property type="entry name" value="Radical SAM enzymes"/>
    <property type="match status" value="1"/>
</dbReference>